<dbReference type="RefSeq" id="WP_149111174.1">
    <property type="nucleotide sequence ID" value="NZ_CP042425.1"/>
</dbReference>
<organism evidence="1 2">
    <name type="scientific">Limnoglobus roseus</name>
    <dbReference type="NCBI Taxonomy" id="2598579"/>
    <lineage>
        <taxon>Bacteria</taxon>
        <taxon>Pseudomonadati</taxon>
        <taxon>Planctomycetota</taxon>
        <taxon>Planctomycetia</taxon>
        <taxon>Gemmatales</taxon>
        <taxon>Gemmataceae</taxon>
        <taxon>Limnoglobus</taxon>
    </lineage>
</organism>
<accession>A0A5C1ACS9</accession>
<dbReference type="EMBL" id="CP042425">
    <property type="protein sequence ID" value="QEL16445.1"/>
    <property type="molecule type" value="Genomic_DNA"/>
</dbReference>
<dbReference type="Proteomes" id="UP000324974">
    <property type="component" value="Chromosome"/>
</dbReference>
<evidence type="ECO:0000313" key="1">
    <source>
        <dbReference type="EMBL" id="QEL16445.1"/>
    </source>
</evidence>
<protein>
    <submittedName>
        <fullName evidence="1">Uncharacterized protein</fullName>
    </submittedName>
</protein>
<keyword evidence="2" id="KW-1185">Reference proteome</keyword>
<proteinExistence type="predicted"/>
<name>A0A5C1ACS9_9BACT</name>
<evidence type="ECO:0000313" key="2">
    <source>
        <dbReference type="Proteomes" id="UP000324974"/>
    </source>
</evidence>
<dbReference type="AlphaFoldDB" id="A0A5C1ACS9"/>
<reference evidence="2" key="1">
    <citation type="submission" date="2019-08" db="EMBL/GenBank/DDBJ databases">
        <title>Limnoglobus roseus gen. nov., sp. nov., a novel freshwater planctomycete with a giant genome from the family Gemmataceae.</title>
        <authorList>
            <person name="Kulichevskaya I.S."/>
            <person name="Naumoff D.G."/>
            <person name="Miroshnikov K."/>
            <person name="Ivanova A."/>
            <person name="Philippov D.A."/>
            <person name="Hakobyan A."/>
            <person name="Rijpstra I.C."/>
            <person name="Sinninghe Damste J.S."/>
            <person name="Liesack W."/>
            <person name="Dedysh S.N."/>
        </authorList>
    </citation>
    <scope>NUCLEOTIDE SEQUENCE [LARGE SCALE GENOMIC DNA]</scope>
    <source>
        <strain evidence="2">PX52</strain>
    </source>
</reference>
<dbReference type="KEGG" id="lrs:PX52LOC_03399"/>
<gene>
    <name evidence="1" type="ORF">PX52LOC_03399</name>
</gene>
<sequence>MGWRDRAAGHAILEEPDCAQLEGLPKSVAFQVRLFRTKERKIWFIGTRANLKKWEKNDDPFSEFAPAGNPRFVKQAAGTASSFCQSFDAIHDFARTLPDSQYAGYGPSKRVGELSLGLQLASILGTQVVSFVDDDDPTEAVLACVCEPGRVVRVRCEKAGFHLLFEKATTKASRMSNRGDVPPVRLLYPAGFSPPPPIDAGPVVDRLAAIPGVRTGRQPKGYFGWSKQLVSQELNLFVGEEIADPDTVVPGYAGMELLAQRAAGGKVKMFSV</sequence>